<reference evidence="2 3" key="1">
    <citation type="submission" date="2018-08" db="EMBL/GenBank/DDBJ databases">
        <title>Lysobacter sp. zong2l5, whole genome shotgun sequence.</title>
        <authorList>
            <person name="Zhang X."/>
            <person name="Feng G."/>
            <person name="Zhu H."/>
        </authorList>
    </citation>
    <scope>NUCLEOTIDE SEQUENCE [LARGE SCALE GENOMIC DNA]</scope>
    <source>
        <strain evidence="3">zong2l5</strain>
    </source>
</reference>
<dbReference type="Pfam" id="PF17263">
    <property type="entry name" value="DUF5329"/>
    <property type="match status" value="1"/>
</dbReference>
<feature type="chain" id="PRO_5016571344" description="DUF5329 domain-containing protein" evidence="1">
    <location>
        <begin position="22"/>
        <end position="129"/>
    </location>
</feature>
<dbReference type="Proteomes" id="UP000264492">
    <property type="component" value="Unassembled WGS sequence"/>
</dbReference>
<dbReference type="AlphaFoldDB" id="A0A371K4F7"/>
<comment type="caution">
    <text evidence="2">The sequence shown here is derived from an EMBL/GenBank/DDBJ whole genome shotgun (WGS) entry which is preliminary data.</text>
</comment>
<keyword evidence="1" id="KW-0732">Signal</keyword>
<dbReference type="RefSeq" id="WP_115858205.1">
    <property type="nucleotide sequence ID" value="NZ_QTSU01000001.1"/>
</dbReference>
<dbReference type="InterPro" id="IPR035242">
    <property type="entry name" value="DUF5329"/>
</dbReference>
<gene>
    <name evidence="2" type="ORF">DX914_06525</name>
</gene>
<evidence type="ECO:0000313" key="3">
    <source>
        <dbReference type="Proteomes" id="UP000264492"/>
    </source>
</evidence>
<name>A0A371K4F7_9GAMM</name>
<evidence type="ECO:0008006" key="4">
    <source>
        <dbReference type="Google" id="ProtNLM"/>
    </source>
</evidence>
<evidence type="ECO:0000256" key="1">
    <source>
        <dbReference type="SAM" id="SignalP"/>
    </source>
</evidence>
<keyword evidence="3" id="KW-1185">Reference proteome</keyword>
<dbReference type="OrthoDB" id="344871at2"/>
<sequence>MNRLSAAVALSLLLPAAGALAAPPPQAEREIEQLIQALAKSGCQFQRNGSWYGADQAQAHLRKKYAYLRKRDLVASAEQFIERAASQSSMSGRAYQMRCGSAAAVPSATWLRARLNEIRARPAAAPAAR</sequence>
<evidence type="ECO:0000313" key="2">
    <source>
        <dbReference type="EMBL" id="RDZ28768.1"/>
    </source>
</evidence>
<protein>
    <recommendedName>
        <fullName evidence="4">DUF5329 domain-containing protein</fullName>
    </recommendedName>
</protein>
<proteinExistence type="predicted"/>
<dbReference type="EMBL" id="QTSU01000001">
    <property type="protein sequence ID" value="RDZ28768.1"/>
    <property type="molecule type" value="Genomic_DNA"/>
</dbReference>
<feature type="signal peptide" evidence="1">
    <location>
        <begin position="1"/>
        <end position="21"/>
    </location>
</feature>
<accession>A0A371K4F7</accession>
<organism evidence="2 3">
    <name type="scientific">Lysobacter silvisoli</name>
    <dbReference type="NCBI Taxonomy" id="2293254"/>
    <lineage>
        <taxon>Bacteria</taxon>
        <taxon>Pseudomonadati</taxon>
        <taxon>Pseudomonadota</taxon>
        <taxon>Gammaproteobacteria</taxon>
        <taxon>Lysobacterales</taxon>
        <taxon>Lysobacteraceae</taxon>
        <taxon>Lysobacter</taxon>
    </lineage>
</organism>